<dbReference type="CDD" id="cd20753">
    <property type="entry name" value="cyt_P460_Mc-like"/>
    <property type="match status" value="1"/>
</dbReference>
<dbReference type="Pfam" id="PF16694">
    <property type="entry name" value="Cytochrome_P460"/>
    <property type="match status" value="1"/>
</dbReference>
<evidence type="ECO:0000313" key="2">
    <source>
        <dbReference type="EMBL" id="MFN0254779.1"/>
    </source>
</evidence>
<name>A0ABW9J3V9_9SPHI</name>
<dbReference type="Pfam" id="PF14376">
    <property type="entry name" value="Haem_bd"/>
    <property type="match status" value="1"/>
</dbReference>
<accession>A0ABW9J3V9</accession>
<dbReference type="EMBL" id="SSHJ02000001">
    <property type="protein sequence ID" value="MFN0254779.1"/>
    <property type="molecule type" value="Genomic_DNA"/>
</dbReference>
<dbReference type="SMART" id="SM01235">
    <property type="entry name" value="Haem_bd"/>
    <property type="match status" value="1"/>
</dbReference>
<reference evidence="2 3" key="1">
    <citation type="submission" date="2024-12" db="EMBL/GenBank/DDBJ databases">
        <authorList>
            <person name="Hu S."/>
        </authorList>
    </citation>
    <scope>NUCLEOTIDE SEQUENCE [LARGE SCALE GENOMIC DNA]</scope>
    <source>
        <strain evidence="2 3">THG-T11</strain>
    </source>
</reference>
<proteinExistence type="predicted"/>
<keyword evidence="3" id="KW-1185">Reference proteome</keyword>
<sequence>MKNVSSFFYRRIFVLPAIIIVAFALLQLSASSFKNPVVTAEIQVPEEIKQILERSCYDCHSNQSQFEWFDKIVPASYLVAHDVEVGRSRFNFSEWDSNPPAVQEVLLWEMVNAIEQEKMPLERYTWLHPDRKVSKAELITLKRYVNTLSGRHKIDTAKIKRSVIQPVQVTTNHPIALNGISYTPAYKNWKVISVTDKYDGGSMRVVYGNDIMIKAIKEKKLPFPDGAMMAKLVWGKQRVDKEGNTFPGNFQNVQLMIKDSKKYSSTEGWGFARFDGLELKPYGKTAAFEKNCINCHRLLVPQNDFVFNIPTKPIK</sequence>
<comment type="caution">
    <text evidence="2">The sequence shown here is derived from an EMBL/GenBank/DDBJ whole genome shotgun (WGS) entry which is preliminary data.</text>
</comment>
<dbReference type="Gene3D" id="3.50.70.20">
    <property type="entry name" value="Cytochrome P460"/>
    <property type="match status" value="1"/>
</dbReference>
<feature type="domain" description="Haem-binding" evidence="1">
    <location>
        <begin position="20"/>
        <end position="149"/>
    </location>
</feature>
<organism evidence="2 3">
    <name type="scientific">Pedobacter ureilyticus</name>
    <dbReference type="NCBI Taxonomy" id="1393051"/>
    <lineage>
        <taxon>Bacteria</taxon>
        <taxon>Pseudomonadati</taxon>
        <taxon>Bacteroidota</taxon>
        <taxon>Sphingobacteriia</taxon>
        <taxon>Sphingobacteriales</taxon>
        <taxon>Sphingobacteriaceae</taxon>
        <taxon>Pedobacter</taxon>
    </lineage>
</organism>
<dbReference type="Proteomes" id="UP001517247">
    <property type="component" value="Unassembled WGS sequence"/>
</dbReference>
<dbReference type="RefSeq" id="WP_138721909.1">
    <property type="nucleotide sequence ID" value="NZ_SSHJ02000001.1"/>
</dbReference>
<dbReference type="InterPro" id="IPR038142">
    <property type="entry name" value="Cytochrome_P460_sp"/>
</dbReference>
<dbReference type="InterPro" id="IPR025992">
    <property type="entry name" value="Haem-bd"/>
</dbReference>
<protein>
    <submittedName>
        <fullName evidence="2">Heme-binding domain-containing protein</fullName>
    </submittedName>
</protein>
<gene>
    <name evidence="2" type="ORF">E6A44_004300</name>
</gene>
<evidence type="ECO:0000313" key="3">
    <source>
        <dbReference type="Proteomes" id="UP001517247"/>
    </source>
</evidence>
<evidence type="ECO:0000259" key="1">
    <source>
        <dbReference type="SMART" id="SM01235"/>
    </source>
</evidence>
<dbReference type="InterPro" id="IPR032033">
    <property type="entry name" value="Cytochrome_P460"/>
</dbReference>